<dbReference type="GO" id="GO:0055085">
    <property type="term" value="P:transmembrane transport"/>
    <property type="evidence" value="ECO:0007669"/>
    <property type="project" value="InterPro"/>
</dbReference>
<feature type="domain" description="STAS" evidence="6">
    <location>
        <begin position="315"/>
        <end position="420"/>
    </location>
</feature>
<organism evidence="7">
    <name type="scientific">marine sediment metagenome</name>
    <dbReference type="NCBI Taxonomy" id="412755"/>
    <lineage>
        <taxon>unclassified sequences</taxon>
        <taxon>metagenomes</taxon>
        <taxon>ecological metagenomes</taxon>
    </lineage>
</organism>
<reference evidence="7" key="1">
    <citation type="journal article" date="2015" name="Nature">
        <title>Complex archaea that bridge the gap between prokaryotes and eukaryotes.</title>
        <authorList>
            <person name="Spang A."/>
            <person name="Saw J.H."/>
            <person name="Jorgensen S.L."/>
            <person name="Zaremba-Niedzwiedzka K."/>
            <person name="Martijn J."/>
            <person name="Lind A.E."/>
            <person name="van Eijk R."/>
            <person name="Schleper C."/>
            <person name="Guy L."/>
            <person name="Ettema T.J."/>
        </authorList>
    </citation>
    <scope>NUCLEOTIDE SEQUENCE</scope>
</reference>
<evidence type="ECO:0000256" key="5">
    <source>
        <dbReference type="SAM" id="Phobius"/>
    </source>
</evidence>
<dbReference type="InterPro" id="IPR002645">
    <property type="entry name" value="STAS_dom"/>
</dbReference>
<name>A0A0F9E700_9ZZZZ</name>
<keyword evidence="4 5" id="KW-0472">Membrane</keyword>
<evidence type="ECO:0000256" key="2">
    <source>
        <dbReference type="ARBA" id="ARBA00022692"/>
    </source>
</evidence>
<feature type="transmembrane region" description="Helical" evidence="5">
    <location>
        <begin position="40"/>
        <end position="68"/>
    </location>
</feature>
<evidence type="ECO:0000256" key="1">
    <source>
        <dbReference type="ARBA" id="ARBA00004141"/>
    </source>
</evidence>
<comment type="subcellular location">
    <subcellularLocation>
        <location evidence="1">Membrane</location>
        <topology evidence="1">Multi-pass membrane protein</topology>
    </subcellularLocation>
</comment>
<keyword evidence="3 5" id="KW-1133">Transmembrane helix</keyword>
<dbReference type="Gene3D" id="3.30.750.24">
    <property type="entry name" value="STAS domain"/>
    <property type="match status" value="1"/>
</dbReference>
<dbReference type="InterPro" id="IPR011547">
    <property type="entry name" value="SLC26A/SulP_dom"/>
</dbReference>
<dbReference type="Pfam" id="PF01740">
    <property type="entry name" value="STAS"/>
    <property type="match status" value="1"/>
</dbReference>
<evidence type="ECO:0000256" key="4">
    <source>
        <dbReference type="ARBA" id="ARBA00023136"/>
    </source>
</evidence>
<evidence type="ECO:0000259" key="6">
    <source>
        <dbReference type="PROSITE" id="PS50801"/>
    </source>
</evidence>
<dbReference type="PROSITE" id="PS50801">
    <property type="entry name" value="STAS"/>
    <property type="match status" value="1"/>
</dbReference>
<feature type="transmembrane region" description="Helical" evidence="5">
    <location>
        <begin position="233"/>
        <end position="251"/>
    </location>
</feature>
<gene>
    <name evidence="7" type="ORF">LCGC14_2461610</name>
</gene>
<evidence type="ECO:0000256" key="3">
    <source>
        <dbReference type="ARBA" id="ARBA00022989"/>
    </source>
</evidence>
<dbReference type="PANTHER" id="PTHR11814">
    <property type="entry name" value="SULFATE TRANSPORTER"/>
    <property type="match status" value="1"/>
</dbReference>
<dbReference type="AlphaFoldDB" id="A0A0F9E700"/>
<comment type="caution">
    <text evidence="7">The sequence shown here is derived from an EMBL/GenBank/DDBJ whole genome shotgun (WGS) entry which is preliminary data.</text>
</comment>
<feature type="non-terminal residue" evidence="7">
    <location>
        <position position="1"/>
    </location>
</feature>
<dbReference type="InterPro" id="IPR036513">
    <property type="entry name" value="STAS_dom_sf"/>
</dbReference>
<dbReference type="SUPFAM" id="SSF52091">
    <property type="entry name" value="SpoIIaa-like"/>
    <property type="match status" value="1"/>
</dbReference>
<dbReference type="InterPro" id="IPR001902">
    <property type="entry name" value="SLC26A/SulP_fam"/>
</dbReference>
<keyword evidence="2 5" id="KW-0812">Transmembrane</keyword>
<protein>
    <recommendedName>
        <fullName evidence="6">STAS domain-containing protein</fullName>
    </recommendedName>
</protein>
<feature type="transmembrane region" description="Helical" evidence="5">
    <location>
        <begin position="128"/>
        <end position="147"/>
    </location>
</feature>
<dbReference type="Pfam" id="PF00916">
    <property type="entry name" value="Sulfate_transp"/>
    <property type="match status" value="1"/>
</dbReference>
<dbReference type="EMBL" id="LAZR01038340">
    <property type="protein sequence ID" value="KKL19823.1"/>
    <property type="molecule type" value="Genomic_DNA"/>
</dbReference>
<proteinExistence type="predicted"/>
<evidence type="ECO:0000313" key="7">
    <source>
        <dbReference type="EMBL" id="KKL19823.1"/>
    </source>
</evidence>
<dbReference type="CDD" id="cd07042">
    <property type="entry name" value="STAS_SulP_like_sulfate_transporter"/>
    <property type="match status" value="1"/>
</dbReference>
<accession>A0A0F9E700</accession>
<feature type="transmembrane region" description="Helical" evidence="5">
    <location>
        <begin position="5"/>
        <end position="25"/>
    </location>
</feature>
<feature type="transmembrane region" description="Helical" evidence="5">
    <location>
        <begin position="205"/>
        <end position="226"/>
    </location>
</feature>
<feature type="transmembrane region" description="Helical" evidence="5">
    <location>
        <begin position="75"/>
        <end position="96"/>
    </location>
</feature>
<sequence>SRSVILGYFAGVGVVIIINQLYYLFGLSSSTFSPSAVMKAYFFILHIAEINIISLIIGLLSIAILILLKWKYKKFPSALVMVVAISVLVYFLNFYLKTHDLKVPVLVDLGMTKVPRVKLVLPFLDFKLLYILFFPALAVALLSILEVSSISKGIATKSGQKIRSNQEVFGVGLSNLILSFFYSAMPSSASISRTTLNYQVGAKTRFAAIYSGVIIAFLIFFFWPFVKHVPLTALAAILIVMVLSVVEIRHVKLCFRAGIGDAVVFSLTMASCLVFRLDVAFFIGIIISIVFYLRRAAVPNLIEYAFDKEGKLSVVTPKRENHRKIRIIGIAGELFFAAVDLVQNTLQKMIKEKDIKVIILRLQNIYHVDASICLSILRLNDYLKSKNKYLLICGVTQEVSHIFIKTGIVKQLGKDKIFLTHEAKPQLSTKHAIKRAEELISKNSANKKTTSK</sequence>
<feature type="transmembrane region" description="Helical" evidence="5">
    <location>
        <begin position="263"/>
        <end position="293"/>
    </location>
</feature>
<dbReference type="GO" id="GO:0016020">
    <property type="term" value="C:membrane"/>
    <property type="evidence" value="ECO:0007669"/>
    <property type="project" value="UniProtKB-SubCell"/>
</dbReference>